<feature type="compositionally biased region" description="Basic and acidic residues" evidence="6">
    <location>
        <begin position="359"/>
        <end position="369"/>
    </location>
</feature>
<feature type="compositionally biased region" description="Basic and acidic residues" evidence="6">
    <location>
        <begin position="317"/>
        <end position="329"/>
    </location>
</feature>
<evidence type="ECO:0000259" key="8">
    <source>
        <dbReference type="Pfam" id="PF20684"/>
    </source>
</evidence>
<dbReference type="InterPro" id="IPR052337">
    <property type="entry name" value="SAT4-like"/>
</dbReference>
<evidence type="ECO:0000256" key="4">
    <source>
        <dbReference type="ARBA" id="ARBA00023136"/>
    </source>
</evidence>
<feature type="region of interest" description="Disordered" evidence="6">
    <location>
        <begin position="303"/>
        <end position="369"/>
    </location>
</feature>
<feature type="transmembrane region" description="Helical" evidence="7">
    <location>
        <begin position="62"/>
        <end position="83"/>
    </location>
</feature>
<feature type="compositionally biased region" description="Polar residues" evidence="6">
    <location>
        <begin position="332"/>
        <end position="347"/>
    </location>
</feature>
<dbReference type="Pfam" id="PF20684">
    <property type="entry name" value="Fung_rhodopsin"/>
    <property type="match status" value="1"/>
</dbReference>
<dbReference type="AlphaFoldDB" id="A0AAN6VVI4"/>
<dbReference type="EMBL" id="MU856852">
    <property type="protein sequence ID" value="KAK4157290.1"/>
    <property type="molecule type" value="Genomic_DNA"/>
</dbReference>
<evidence type="ECO:0000256" key="1">
    <source>
        <dbReference type="ARBA" id="ARBA00004141"/>
    </source>
</evidence>
<evidence type="ECO:0000256" key="2">
    <source>
        <dbReference type="ARBA" id="ARBA00022692"/>
    </source>
</evidence>
<dbReference type="PANTHER" id="PTHR33048:SF42">
    <property type="entry name" value="INTEGRAL MEMBRANE PROTEIN"/>
    <property type="match status" value="1"/>
</dbReference>
<gene>
    <name evidence="9" type="ORF">C8A00DRAFT_40266</name>
</gene>
<evidence type="ECO:0000313" key="10">
    <source>
        <dbReference type="Proteomes" id="UP001302745"/>
    </source>
</evidence>
<dbReference type="InterPro" id="IPR049326">
    <property type="entry name" value="Rhodopsin_dom_fungi"/>
</dbReference>
<evidence type="ECO:0000256" key="7">
    <source>
        <dbReference type="SAM" id="Phobius"/>
    </source>
</evidence>
<comment type="subcellular location">
    <subcellularLocation>
        <location evidence="1">Membrane</location>
        <topology evidence="1">Multi-pass membrane protein</topology>
    </subcellularLocation>
</comment>
<reference evidence="9" key="2">
    <citation type="submission" date="2023-05" db="EMBL/GenBank/DDBJ databases">
        <authorList>
            <consortium name="Lawrence Berkeley National Laboratory"/>
            <person name="Steindorff A."/>
            <person name="Hensen N."/>
            <person name="Bonometti L."/>
            <person name="Westerberg I."/>
            <person name="Brannstrom I.O."/>
            <person name="Guillou S."/>
            <person name="Cros-Aarteil S."/>
            <person name="Calhoun S."/>
            <person name="Haridas S."/>
            <person name="Kuo A."/>
            <person name="Mondo S."/>
            <person name="Pangilinan J."/>
            <person name="Riley R."/>
            <person name="Labutti K."/>
            <person name="Andreopoulos B."/>
            <person name="Lipzen A."/>
            <person name="Chen C."/>
            <person name="Yanf M."/>
            <person name="Daum C."/>
            <person name="Ng V."/>
            <person name="Clum A."/>
            <person name="Ohm R."/>
            <person name="Martin F."/>
            <person name="Silar P."/>
            <person name="Natvig D."/>
            <person name="Lalanne C."/>
            <person name="Gautier V."/>
            <person name="Ament-Velasquez S.L."/>
            <person name="Kruys A."/>
            <person name="Hutchinson M.I."/>
            <person name="Powell A.J."/>
            <person name="Barry K."/>
            <person name="Miller A.N."/>
            <person name="Grigoriev I.V."/>
            <person name="Debuchy R."/>
            <person name="Gladieux P."/>
            <person name="Thoren M.H."/>
            <person name="Johannesson H."/>
        </authorList>
    </citation>
    <scope>NUCLEOTIDE SEQUENCE</scope>
    <source>
        <strain evidence="9">CBS 538.74</strain>
    </source>
</reference>
<feature type="transmembrane region" description="Helical" evidence="7">
    <location>
        <begin position="33"/>
        <end position="50"/>
    </location>
</feature>
<reference evidence="9" key="1">
    <citation type="journal article" date="2023" name="Mol. Phylogenet. Evol.">
        <title>Genome-scale phylogeny and comparative genomics of the fungal order Sordariales.</title>
        <authorList>
            <person name="Hensen N."/>
            <person name="Bonometti L."/>
            <person name="Westerberg I."/>
            <person name="Brannstrom I.O."/>
            <person name="Guillou S."/>
            <person name="Cros-Aarteil S."/>
            <person name="Calhoun S."/>
            <person name="Haridas S."/>
            <person name="Kuo A."/>
            <person name="Mondo S."/>
            <person name="Pangilinan J."/>
            <person name="Riley R."/>
            <person name="LaButti K."/>
            <person name="Andreopoulos B."/>
            <person name="Lipzen A."/>
            <person name="Chen C."/>
            <person name="Yan M."/>
            <person name="Daum C."/>
            <person name="Ng V."/>
            <person name="Clum A."/>
            <person name="Steindorff A."/>
            <person name="Ohm R.A."/>
            <person name="Martin F."/>
            <person name="Silar P."/>
            <person name="Natvig D.O."/>
            <person name="Lalanne C."/>
            <person name="Gautier V."/>
            <person name="Ament-Velasquez S.L."/>
            <person name="Kruys A."/>
            <person name="Hutchinson M.I."/>
            <person name="Powell A.J."/>
            <person name="Barry K."/>
            <person name="Miller A.N."/>
            <person name="Grigoriev I.V."/>
            <person name="Debuchy R."/>
            <person name="Gladieux P."/>
            <person name="Hiltunen Thoren M."/>
            <person name="Johannesson H."/>
        </authorList>
    </citation>
    <scope>NUCLEOTIDE SEQUENCE</scope>
    <source>
        <strain evidence="9">CBS 538.74</strain>
    </source>
</reference>
<organism evidence="9 10">
    <name type="scientific">Chaetomidium leptoderma</name>
    <dbReference type="NCBI Taxonomy" id="669021"/>
    <lineage>
        <taxon>Eukaryota</taxon>
        <taxon>Fungi</taxon>
        <taxon>Dikarya</taxon>
        <taxon>Ascomycota</taxon>
        <taxon>Pezizomycotina</taxon>
        <taxon>Sordariomycetes</taxon>
        <taxon>Sordariomycetidae</taxon>
        <taxon>Sordariales</taxon>
        <taxon>Chaetomiaceae</taxon>
        <taxon>Chaetomidium</taxon>
    </lineage>
</organism>
<evidence type="ECO:0000256" key="5">
    <source>
        <dbReference type="ARBA" id="ARBA00038359"/>
    </source>
</evidence>
<feature type="transmembrane region" description="Helical" evidence="7">
    <location>
        <begin position="214"/>
        <end position="232"/>
    </location>
</feature>
<evidence type="ECO:0000313" key="9">
    <source>
        <dbReference type="EMBL" id="KAK4157290.1"/>
    </source>
</evidence>
<comment type="caution">
    <text evidence="9">The sequence shown here is derived from an EMBL/GenBank/DDBJ whole genome shotgun (WGS) entry which is preliminary data.</text>
</comment>
<proteinExistence type="inferred from homology"/>
<evidence type="ECO:0000256" key="3">
    <source>
        <dbReference type="ARBA" id="ARBA00022989"/>
    </source>
</evidence>
<evidence type="ECO:0000256" key="6">
    <source>
        <dbReference type="SAM" id="MobiDB-lite"/>
    </source>
</evidence>
<dbReference type="Proteomes" id="UP001302745">
    <property type="component" value="Unassembled WGS sequence"/>
</dbReference>
<feature type="transmembrane region" description="Helical" evidence="7">
    <location>
        <begin position="177"/>
        <end position="202"/>
    </location>
</feature>
<comment type="similarity">
    <text evidence="5">Belongs to the SAT4 family.</text>
</comment>
<name>A0AAN6VVI4_9PEZI</name>
<accession>A0AAN6VVI4</accession>
<protein>
    <recommendedName>
        <fullName evidence="8">Rhodopsin domain-containing protein</fullName>
    </recommendedName>
</protein>
<dbReference type="GO" id="GO:0016020">
    <property type="term" value="C:membrane"/>
    <property type="evidence" value="ECO:0007669"/>
    <property type="project" value="UniProtKB-SubCell"/>
</dbReference>
<keyword evidence="3 7" id="KW-1133">Transmembrane helix</keyword>
<feature type="domain" description="Rhodopsin" evidence="8">
    <location>
        <begin position="50"/>
        <end position="276"/>
    </location>
</feature>
<keyword evidence="4 7" id="KW-0472">Membrane</keyword>
<sequence>MGLSSVPDQYVAPVPLTPKELAALPHDNAAPKMIASIWSLVAVATAFLILRIYCRLLKRQSLWWDDAILIASWVCIVIESSLLTHITTLGYGLHIWDFDQRNMQYLTLPMNVAGTLSITAAVWSKTSFGITLLHVTDGWIKNTTWFCIISMNIAICDPVQKSWDMTVQGSCWDPRVVVYYGMFSGGYSALMDFTLALLPWKFLWGLQMKRKEKIGVGIAMSMGILAGLMGVVKTAKIHTMLSTDFADSIPLWARGNAEVCASIIAASIPMLRVLVRDAQSSGQDHSGYYDDSEVGVTGKSSRFVSITSRPPPANSDVELHKLGDDRSDRSILGNNAQTSNGIVQVTDISIKDDEDTGGEEARVEGTRGN</sequence>
<keyword evidence="2 7" id="KW-0812">Transmembrane</keyword>
<dbReference type="PANTHER" id="PTHR33048">
    <property type="entry name" value="PTH11-LIKE INTEGRAL MEMBRANE PROTEIN (AFU_ORTHOLOGUE AFUA_5G11245)"/>
    <property type="match status" value="1"/>
</dbReference>
<keyword evidence="10" id="KW-1185">Reference proteome</keyword>